<dbReference type="dictyBase" id="DDB_G0293126"/>
<accession>Q54C69</accession>
<dbReference type="KEGG" id="ddi:DDB_G0293126"/>
<organism evidence="1 2">
    <name type="scientific">Dictyostelium discoideum</name>
    <name type="common">Social amoeba</name>
    <dbReference type="NCBI Taxonomy" id="44689"/>
    <lineage>
        <taxon>Eukaryota</taxon>
        <taxon>Amoebozoa</taxon>
        <taxon>Evosea</taxon>
        <taxon>Eumycetozoa</taxon>
        <taxon>Dictyostelia</taxon>
        <taxon>Dictyosteliales</taxon>
        <taxon>Dictyosteliaceae</taxon>
        <taxon>Dictyostelium</taxon>
    </lineage>
</organism>
<dbReference type="HOGENOM" id="CLU_1263555_0_0_1"/>
<dbReference type="Proteomes" id="UP000002195">
    <property type="component" value="Unassembled WGS sequence"/>
</dbReference>
<dbReference type="AlphaFoldDB" id="Q54C69"/>
<proteinExistence type="predicted"/>
<gene>
    <name evidence="1" type="ORF">DDB_G0293126</name>
</gene>
<dbReference type="EMBL" id="AAFI02000199">
    <property type="protein sequence ID" value="EAL60915.1"/>
    <property type="molecule type" value="Genomic_DNA"/>
</dbReference>
<dbReference type="RefSeq" id="XP_629350.1">
    <property type="nucleotide sequence ID" value="XM_629348.1"/>
</dbReference>
<protein>
    <submittedName>
        <fullName evidence="1">Uncharacterized protein</fullName>
    </submittedName>
</protein>
<dbReference type="GeneID" id="8629074"/>
<evidence type="ECO:0000313" key="1">
    <source>
        <dbReference type="EMBL" id="EAL60915.1"/>
    </source>
</evidence>
<dbReference type="PaxDb" id="44689-DDB0191803"/>
<sequence length="219" mass="25107">MSSTSRLIVNSNPQQYIQKCFYAKRLVSKRVYDKLKREKVSNFDSYELFKDLSKSPINKPIDILKPVLAKGLVGVEKYLAPNLGSAQSITQELNNNEKIQNDLMELVAKIKYTTESESLEDLLTISKVKAPTARELLKRRENIDSMEPQVAKKGSKSRFFYRAGPGSPLYDFTAHQLKEINILEQKSIQIQKEKDDYAKLNKTKEDFASDMSKLYGQDK</sequence>
<comment type="caution">
    <text evidence="1">The sequence shown here is derived from an EMBL/GenBank/DDBJ whole genome shotgun (WGS) entry which is preliminary data.</text>
</comment>
<reference evidence="1 2" key="1">
    <citation type="journal article" date="2005" name="Nature">
        <title>The genome of the social amoeba Dictyostelium discoideum.</title>
        <authorList>
            <consortium name="The Dictyostelium discoideum Sequencing Consortium"/>
            <person name="Eichinger L."/>
            <person name="Pachebat J.A."/>
            <person name="Glockner G."/>
            <person name="Rajandream M.A."/>
            <person name="Sucgang R."/>
            <person name="Berriman M."/>
            <person name="Song J."/>
            <person name="Olsen R."/>
            <person name="Szafranski K."/>
            <person name="Xu Q."/>
            <person name="Tunggal B."/>
            <person name="Kummerfeld S."/>
            <person name="Madera M."/>
            <person name="Konfortov B.A."/>
            <person name="Rivero F."/>
            <person name="Bankier A.T."/>
            <person name="Lehmann R."/>
            <person name="Hamlin N."/>
            <person name="Davies R."/>
            <person name="Gaudet P."/>
            <person name="Fey P."/>
            <person name="Pilcher K."/>
            <person name="Chen G."/>
            <person name="Saunders D."/>
            <person name="Sodergren E."/>
            <person name="Davis P."/>
            <person name="Kerhornou A."/>
            <person name="Nie X."/>
            <person name="Hall N."/>
            <person name="Anjard C."/>
            <person name="Hemphill L."/>
            <person name="Bason N."/>
            <person name="Farbrother P."/>
            <person name="Desany B."/>
            <person name="Just E."/>
            <person name="Morio T."/>
            <person name="Rost R."/>
            <person name="Churcher C."/>
            <person name="Cooper J."/>
            <person name="Haydock S."/>
            <person name="van Driessche N."/>
            <person name="Cronin A."/>
            <person name="Goodhead I."/>
            <person name="Muzny D."/>
            <person name="Mourier T."/>
            <person name="Pain A."/>
            <person name="Lu M."/>
            <person name="Harper D."/>
            <person name="Lindsay R."/>
            <person name="Hauser H."/>
            <person name="James K."/>
            <person name="Quiles M."/>
            <person name="Madan Babu M."/>
            <person name="Saito T."/>
            <person name="Buchrieser C."/>
            <person name="Wardroper A."/>
            <person name="Felder M."/>
            <person name="Thangavelu M."/>
            <person name="Johnson D."/>
            <person name="Knights A."/>
            <person name="Loulseged H."/>
            <person name="Mungall K."/>
            <person name="Oliver K."/>
            <person name="Price C."/>
            <person name="Quail M.A."/>
            <person name="Urushihara H."/>
            <person name="Hernandez J."/>
            <person name="Rabbinowitsch E."/>
            <person name="Steffen D."/>
            <person name="Sanders M."/>
            <person name="Ma J."/>
            <person name="Kohara Y."/>
            <person name="Sharp S."/>
            <person name="Simmonds M."/>
            <person name="Spiegler S."/>
            <person name="Tivey A."/>
            <person name="Sugano S."/>
            <person name="White B."/>
            <person name="Walker D."/>
            <person name="Woodward J."/>
            <person name="Winckler T."/>
            <person name="Tanaka Y."/>
            <person name="Shaulsky G."/>
            <person name="Schleicher M."/>
            <person name="Weinstock G."/>
            <person name="Rosenthal A."/>
            <person name="Cox E.C."/>
            <person name="Chisholm R.L."/>
            <person name="Gibbs R."/>
            <person name="Loomis W.F."/>
            <person name="Platzer M."/>
            <person name="Kay R.R."/>
            <person name="Williams J."/>
            <person name="Dear P.H."/>
            <person name="Noegel A.A."/>
            <person name="Barrell B."/>
            <person name="Kuspa A."/>
        </authorList>
    </citation>
    <scope>NUCLEOTIDE SEQUENCE [LARGE SCALE GENOMIC DNA]</scope>
    <source>
        <strain evidence="1 2">AX4</strain>
    </source>
</reference>
<dbReference type="InParanoid" id="Q54C69"/>
<evidence type="ECO:0000313" key="2">
    <source>
        <dbReference type="Proteomes" id="UP000002195"/>
    </source>
</evidence>
<keyword evidence="2" id="KW-1185">Reference proteome</keyword>
<dbReference type="VEuPathDB" id="AmoebaDB:DDB_G0293126"/>
<name>Q54C69_DICDI</name>
<dbReference type="FunCoup" id="Q54C69">
    <property type="interactions" value="161"/>
</dbReference>